<keyword evidence="7" id="KW-0472">Membrane</keyword>
<dbReference type="Pfam" id="PF00067">
    <property type="entry name" value="p450"/>
    <property type="match status" value="1"/>
</dbReference>
<comment type="cofactor">
    <cofactor evidence="1">
        <name>heme</name>
        <dbReference type="ChEBI" id="CHEBI:30413"/>
    </cofactor>
</comment>
<reference evidence="8 9" key="1">
    <citation type="submission" date="2024-01" db="EMBL/GenBank/DDBJ databases">
        <title>A draft genome for the cacao thread blight pathogen Marasmiellus scandens.</title>
        <authorList>
            <person name="Baruah I.K."/>
            <person name="Leung J."/>
            <person name="Bukari Y."/>
            <person name="Amoako-Attah I."/>
            <person name="Meinhardt L.W."/>
            <person name="Bailey B.A."/>
            <person name="Cohen S.P."/>
        </authorList>
    </citation>
    <scope>NUCLEOTIDE SEQUENCE [LARGE SCALE GENOMIC DNA]</scope>
    <source>
        <strain evidence="8 9">GH-19</strain>
    </source>
</reference>
<dbReference type="InterPro" id="IPR017972">
    <property type="entry name" value="Cyt_P450_CS"/>
</dbReference>
<dbReference type="EMBL" id="JBANRG010000015">
    <property type="protein sequence ID" value="KAK7460595.1"/>
    <property type="molecule type" value="Genomic_DNA"/>
</dbReference>
<evidence type="ECO:0008006" key="10">
    <source>
        <dbReference type="Google" id="ProtNLM"/>
    </source>
</evidence>
<accession>A0ABR1JHF9</accession>
<evidence type="ECO:0000256" key="5">
    <source>
        <dbReference type="ARBA" id="ARBA00023004"/>
    </source>
</evidence>
<evidence type="ECO:0000256" key="2">
    <source>
        <dbReference type="ARBA" id="ARBA00010617"/>
    </source>
</evidence>
<evidence type="ECO:0000313" key="8">
    <source>
        <dbReference type="EMBL" id="KAK7460595.1"/>
    </source>
</evidence>
<dbReference type="PANTHER" id="PTHR24304">
    <property type="entry name" value="CYTOCHROME P450 FAMILY 7"/>
    <property type="match status" value="1"/>
</dbReference>
<gene>
    <name evidence="8" type="ORF">VKT23_009315</name>
</gene>
<evidence type="ECO:0000256" key="3">
    <source>
        <dbReference type="ARBA" id="ARBA00022617"/>
    </source>
</evidence>
<keyword evidence="3 6" id="KW-0349">Heme</keyword>
<evidence type="ECO:0000256" key="6">
    <source>
        <dbReference type="RuleBase" id="RU000461"/>
    </source>
</evidence>
<sequence length="565" mass="63830">MQNNTLVTDSGRLSSSVNIQVLRAHPILLSCLLLFIIGHLVDSIWNSRFFKDPSRPSVVPYWIPWLGSAISIGLDTDGFIAKNIRRFGPAFFVDTIGVRFLYITTREPIKWALKQPRNISIKGVEYEALQIIFGISEPAARVETSQSTAFKILSRDMAKWTIRPTLEQFHHFFKAVLNDFISNYSPQEMLSGKIIDFADVFSPLIYRAFSKAALGDAYPGEPFWHDHNKFHDAFPLLFSGLPESWAKSGIQARQNLSQEVLKHLKTHMQNDDPTSHSSPLFMKVVAKVLGLESDMSMEDAAKMVNLYMFAGDNIGIGSFWIISRLLGHPGLYEKVRKEADVAFATYTARKPTITFVDADGIEHERPTRFSDFLVDLPALDRSFPLLSSVFQEMVRYHGKQMFNRRAEVDVEIALNPEEPEKKLLIRKGDRIILFMRPTHHDPAVFKDPYVFKPERFIDISDQGATDIMSTDGSKNAFMLPFGFGTTVCPGRYLASFQIKNVVLCLLRTFDIEYVGVTGLSRFIGERGPGMDKTIPKQNLATFGTPLGMPFGDLRVRLKLRSDGGL</sequence>
<name>A0ABR1JHF9_9AGAR</name>
<evidence type="ECO:0000313" key="9">
    <source>
        <dbReference type="Proteomes" id="UP001498398"/>
    </source>
</evidence>
<dbReference type="InterPro" id="IPR001128">
    <property type="entry name" value="Cyt_P450"/>
</dbReference>
<keyword evidence="7" id="KW-0812">Transmembrane</keyword>
<dbReference type="SUPFAM" id="SSF48264">
    <property type="entry name" value="Cytochrome P450"/>
    <property type="match status" value="1"/>
</dbReference>
<dbReference type="PROSITE" id="PS00086">
    <property type="entry name" value="CYTOCHROME_P450"/>
    <property type="match status" value="1"/>
</dbReference>
<evidence type="ECO:0000256" key="7">
    <source>
        <dbReference type="SAM" id="Phobius"/>
    </source>
</evidence>
<keyword evidence="7" id="KW-1133">Transmembrane helix</keyword>
<keyword evidence="6" id="KW-0503">Monooxygenase</keyword>
<keyword evidence="9" id="KW-1185">Reference proteome</keyword>
<evidence type="ECO:0000256" key="4">
    <source>
        <dbReference type="ARBA" id="ARBA00022723"/>
    </source>
</evidence>
<dbReference type="PANTHER" id="PTHR24304:SF2">
    <property type="entry name" value="24-HYDROXYCHOLESTEROL 7-ALPHA-HYDROXYLASE"/>
    <property type="match status" value="1"/>
</dbReference>
<keyword evidence="6" id="KW-0560">Oxidoreductase</keyword>
<dbReference type="InterPro" id="IPR002403">
    <property type="entry name" value="Cyt_P450_E_grp-IV"/>
</dbReference>
<organism evidence="8 9">
    <name type="scientific">Marasmiellus scandens</name>
    <dbReference type="NCBI Taxonomy" id="2682957"/>
    <lineage>
        <taxon>Eukaryota</taxon>
        <taxon>Fungi</taxon>
        <taxon>Dikarya</taxon>
        <taxon>Basidiomycota</taxon>
        <taxon>Agaricomycotina</taxon>
        <taxon>Agaricomycetes</taxon>
        <taxon>Agaricomycetidae</taxon>
        <taxon>Agaricales</taxon>
        <taxon>Marasmiineae</taxon>
        <taxon>Omphalotaceae</taxon>
        <taxon>Marasmiellus</taxon>
    </lineage>
</organism>
<dbReference type="InterPro" id="IPR036396">
    <property type="entry name" value="Cyt_P450_sf"/>
</dbReference>
<dbReference type="Proteomes" id="UP001498398">
    <property type="component" value="Unassembled WGS sequence"/>
</dbReference>
<comment type="similarity">
    <text evidence="2 6">Belongs to the cytochrome P450 family.</text>
</comment>
<keyword evidence="5 6" id="KW-0408">Iron</keyword>
<protein>
    <recommendedName>
        <fullName evidence="10">Cytochrome P450</fullName>
    </recommendedName>
</protein>
<dbReference type="PRINTS" id="PR00465">
    <property type="entry name" value="EP450IV"/>
</dbReference>
<dbReference type="InterPro" id="IPR050529">
    <property type="entry name" value="CYP450_sterol_14alpha_dmase"/>
</dbReference>
<keyword evidence="4 6" id="KW-0479">Metal-binding</keyword>
<feature type="transmembrane region" description="Helical" evidence="7">
    <location>
        <begin position="21"/>
        <end position="41"/>
    </location>
</feature>
<dbReference type="Gene3D" id="1.10.630.10">
    <property type="entry name" value="Cytochrome P450"/>
    <property type="match status" value="1"/>
</dbReference>
<comment type="caution">
    <text evidence="8">The sequence shown here is derived from an EMBL/GenBank/DDBJ whole genome shotgun (WGS) entry which is preliminary data.</text>
</comment>
<evidence type="ECO:0000256" key="1">
    <source>
        <dbReference type="ARBA" id="ARBA00001971"/>
    </source>
</evidence>
<proteinExistence type="inferred from homology"/>